<dbReference type="Gramene" id="Solyc01g034195.1.1">
    <property type="protein sequence ID" value="Solyc01g034195.1.1"/>
    <property type="gene ID" value="Solyc01g034195.1"/>
</dbReference>
<organism evidence="1">
    <name type="scientific">Solanum lycopersicum</name>
    <name type="common">Tomato</name>
    <name type="synonym">Lycopersicon esculentum</name>
    <dbReference type="NCBI Taxonomy" id="4081"/>
    <lineage>
        <taxon>Eukaryota</taxon>
        <taxon>Viridiplantae</taxon>
        <taxon>Streptophyta</taxon>
        <taxon>Embryophyta</taxon>
        <taxon>Tracheophyta</taxon>
        <taxon>Spermatophyta</taxon>
        <taxon>Magnoliopsida</taxon>
        <taxon>eudicotyledons</taxon>
        <taxon>Gunneridae</taxon>
        <taxon>Pentapetalae</taxon>
        <taxon>asterids</taxon>
        <taxon>lamiids</taxon>
        <taxon>Solanales</taxon>
        <taxon>Solanaceae</taxon>
        <taxon>Solanoideae</taxon>
        <taxon>Solaneae</taxon>
        <taxon>Solanum</taxon>
        <taxon>Solanum subgen. Lycopersicon</taxon>
    </lineage>
</organism>
<proteinExistence type="predicted"/>
<name>A0A3Q7EDM0_SOLLC</name>
<evidence type="ECO:0000313" key="1">
    <source>
        <dbReference type="EnsemblPlants" id="Solyc01g034195.1.1"/>
    </source>
</evidence>
<sequence length="206" mass="23452">YVDYLIVTDNSNSAILLFITNLGTQFLIKDLGNLTYFLGVEWSLLISGKCIEDIVDRASMDGEKSSLTPILTTNSLILDDSAHRHDLKVRLGSLQYLSLTHPDIAFSTYRLSQFVHHPTTNHWITLKRFIRYLIDTIDHGLFHHKNSPLNLHAFSGADWAGNKDDRTSTSANVIFLDVQYLGVQRGNILWCILQPRLNIVMLQQQL</sequence>
<dbReference type="AlphaFoldDB" id="A0A3Q7EDM0"/>
<keyword evidence="2" id="KW-1185">Reference proteome</keyword>
<protein>
    <recommendedName>
        <fullName evidence="3">Reverse transcriptase Ty1/copia-type domain-containing protein</fullName>
    </recommendedName>
</protein>
<dbReference type="STRING" id="4081.A0A3Q7EDM0"/>
<dbReference type="InParanoid" id="A0A3Q7EDM0"/>
<accession>A0A3Q7EDM0</accession>
<reference evidence="1" key="1">
    <citation type="journal article" date="2012" name="Nature">
        <title>The tomato genome sequence provides insights into fleshy fruit evolution.</title>
        <authorList>
            <consortium name="Tomato Genome Consortium"/>
        </authorList>
    </citation>
    <scope>NUCLEOTIDE SEQUENCE [LARGE SCALE GENOMIC DNA]</scope>
    <source>
        <strain evidence="1">cv. Heinz 1706</strain>
    </source>
</reference>
<evidence type="ECO:0008006" key="3">
    <source>
        <dbReference type="Google" id="ProtNLM"/>
    </source>
</evidence>
<dbReference type="PANTHER" id="PTHR11439:SF489">
    <property type="entry name" value="RNA-DIRECTED DNA POLYMERASE"/>
    <property type="match status" value="1"/>
</dbReference>
<dbReference type="PANTHER" id="PTHR11439">
    <property type="entry name" value="GAG-POL-RELATED RETROTRANSPOSON"/>
    <property type="match status" value="1"/>
</dbReference>
<dbReference type="EnsemblPlants" id="Solyc01g034195.1.1">
    <property type="protein sequence ID" value="Solyc01g034195.1.1"/>
    <property type="gene ID" value="Solyc01g034195.1"/>
</dbReference>
<evidence type="ECO:0000313" key="2">
    <source>
        <dbReference type="Proteomes" id="UP000004994"/>
    </source>
</evidence>
<reference evidence="1" key="2">
    <citation type="submission" date="2019-01" db="UniProtKB">
        <authorList>
            <consortium name="EnsemblPlants"/>
        </authorList>
    </citation>
    <scope>IDENTIFICATION</scope>
    <source>
        <strain evidence="1">cv. Heinz 1706</strain>
    </source>
</reference>
<dbReference type="Proteomes" id="UP000004994">
    <property type="component" value="Chromosome 1"/>
</dbReference>